<keyword evidence="5" id="KW-1185">Reference proteome</keyword>
<reference evidence="4" key="4">
    <citation type="submission" date="2015-06" db="UniProtKB">
        <authorList>
            <consortium name="EnsemblMetazoa"/>
        </authorList>
    </citation>
    <scope>IDENTIFICATION</scope>
</reference>
<dbReference type="PANTHER" id="PTHR13538">
    <property type="entry name" value="N-ACETYLTRANSFERASE 6"/>
    <property type="match status" value="1"/>
</dbReference>
<dbReference type="InterPro" id="IPR039840">
    <property type="entry name" value="NAA80"/>
</dbReference>
<reference evidence="3" key="3">
    <citation type="journal article" date="2013" name="Nucleic Acids Res.">
        <title>The genome of Anopheles darlingi, the main neotropical malaria vector.</title>
        <authorList>
            <person name="Marinotti O."/>
            <person name="Cerqueira G.C."/>
            <person name="de Almeida L.G."/>
            <person name="Ferro M.I."/>
            <person name="Loreto E.L."/>
            <person name="Zaha A."/>
            <person name="Teixeira S.M."/>
            <person name="Wespiser A.R."/>
            <person name="Almeida E Silva A."/>
            <person name="Schlindwein A.D."/>
            <person name="Pacheco A.C."/>
            <person name="Silva A.L."/>
            <person name="Graveley B.R."/>
            <person name="Walenz B.P."/>
            <person name="Lima Bde A."/>
            <person name="Ribeiro C.A."/>
            <person name="Nunes-Silva C.G."/>
            <person name="de Carvalho C.R."/>
            <person name="Soares C.M."/>
            <person name="de Menezes C.B."/>
            <person name="Matiolli C."/>
            <person name="Caffrey D."/>
            <person name="Araujo D.A."/>
            <person name="de Oliveira D.M."/>
            <person name="Golenbock D."/>
            <person name="Grisard E.C."/>
            <person name="Fantinatti-Garboggini F."/>
            <person name="de Carvalho F.M."/>
            <person name="Barcellos F.G."/>
            <person name="Prosdocimi F."/>
            <person name="May G."/>
            <person name="Azevedo Junior G.M."/>
            <person name="Guimaraes G.M."/>
            <person name="Goldman G.H."/>
            <person name="Padilha I.Q."/>
            <person name="Batista Jda S."/>
            <person name="Ferro J.A."/>
            <person name="Ribeiro J.M."/>
            <person name="Fietto J.L."/>
            <person name="Dabbas K.M."/>
            <person name="Cerdeira L."/>
            <person name="Agnez-Lima L.F."/>
            <person name="Brocchi M."/>
            <person name="de Carvalho M.O."/>
            <person name="Teixeira Mde M."/>
            <person name="Diniz Maia Mde M."/>
            <person name="Goldman M.H."/>
            <person name="Cruz Schneider M.P."/>
            <person name="Felipe M.S."/>
            <person name="Hungria M."/>
            <person name="Nicolas M.F."/>
            <person name="Pereira M."/>
            <person name="Montes M.A."/>
            <person name="Cantao M.E."/>
            <person name="Vincentz M."/>
            <person name="Rafael M.S."/>
            <person name="Silverman N."/>
            <person name="Stoco P.H."/>
            <person name="Souza R.C."/>
            <person name="Vicentini R."/>
            <person name="Gazzinelli R.T."/>
            <person name="Neves Rde O."/>
            <person name="Silva R."/>
            <person name="Astolfi-Filho S."/>
            <person name="Maciel T.E."/>
            <person name="Urmenyi T.P."/>
            <person name="Tadei W.P."/>
            <person name="Camargo E.P."/>
            <person name="de Vasconcelos A.T."/>
        </authorList>
    </citation>
    <scope>NUCLEOTIDE SEQUENCE</scope>
</reference>
<dbReference type="GO" id="GO:0005737">
    <property type="term" value="C:cytoplasm"/>
    <property type="evidence" value="ECO:0007669"/>
    <property type="project" value="TreeGrafter"/>
</dbReference>
<dbReference type="Pfam" id="PF00583">
    <property type="entry name" value="Acetyltransf_1"/>
    <property type="match status" value="1"/>
</dbReference>
<dbReference type="EMBL" id="ADMH02001150">
    <property type="protein sequence ID" value="ETN63915.1"/>
    <property type="molecule type" value="Genomic_DNA"/>
</dbReference>
<dbReference type="HOGENOM" id="CLU_046186_0_0_1"/>
<dbReference type="GO" id="GO:0008080">
    <property type="term" value="F:N-acetyltransferase activity"/>
    <property type="evidence" value="ECO:0007669"/>
    <property type="project" value="InterPro"/>
</dbReference>
<name>W5JM06_ANODA</name>
<feature type="domain" description="N-acetyltransferase" evidence="2">
    <location>
        <begin position="240"/>
        <end position="388"/>
    </location>
</feature>
<reference evidence="3" key="2">
    <citation type="submission" date="2010-05" db="EMBL/GenBank/DDBJ databases">
        <authorList>
            <person name="Almeida L.G."/>
            <person name="Nicolas M.F."/>
            <person name="Souza R.C."/>
            <person name="Vasconcelos A.T.R."/>
        </authorList>
    </citation>
    <scope>NUCLEOTIDE SEQUENCE</scope>
</reference>
<dbReference type="SUPFAM" id="SSF55729">
    <property type="entry name" value="Acyl-CoA N-acyltransferases (Nat)"/>
    <property type="match status" value="1"/>
</dbReference>
<dbReference type="eggNOG" id="KOG3397">
    <property type="taxonomic scope" value="Eukaryota"/>
</dbReference>
<organism evidence="3">
    <name type="scientific">Anopheles darlingi</name>
    <name type="common">Mosquito</name>
    <dbReference type="NCBI Taxonomy" id="43151"/>
    <lineage>
        <taxon>Eukaryota</taxon>
        <taxon>Metazoa</taxon>
        <taxon>Ecdysozoa</taxon>
        <taxon>Arthropoda</taxon>
        <taxon>Hexapoda</taxon>
        <taxon>Insecta</taxon>
        <taxon>Pterygota</taxon>
        <taxon>Neoptera</taxon>
        <taxon>Endopterygota</taxon>
        <taxon>Diptera</taxon>
        <taxon>Nematocera</taxon>
        <taxon>Culicoidea</taxon>
        <taxon>Culicidae</taxon>
        <taxon>Anophelinae</taxon>
        <taxon>Anopheles</taxon>
    </lineage>
</organism>
<dbReference type="InterPro" id="IPR016181">
    <property type="entry name" value="Acyl_CoA_acyltransferase"/>
</dbReference>
<dbReference type="OMA" id="SRMARFW"/>
<dbReference type="InterPro" id="IPR000182">
    <property type="entry name" value="GNAT_dom"/>
</dbReference>
<dbReference type="VEuPathDB" id="VectorBase:ADAC004362"/>
<evidence type="ECO:0000313" key="3">
    <source>
        <dbReference type="EMBL" id="ETN63915.1"/>
    </source>
</evidence>
<evidence type="ECO:0000313" key="4">
    <source>
        <dbReference type="EnsemblMetazoa" id="ADAC004362-PA"/>
    </source>
</evidence>
<evidence type="ECO:0000313" key="5">
    <source>
        <dbReference type="Proteomes" id="UP000000673"/>
    </source>
</evidence>
<dbReference type="PROSITE" id="PS51186">
    <property type="entry name" value="GNAT"/>
    <property type="match status" value="1"/>
</dbReference>
<proteinExistence type="predicted"/>
<dbReference type="Proteomes" id="UP000000673">
    <property type="component" value="Unassembled WGS sequence"/>
</dbReference>
<dbReference type="AlphaFoldDB" id="W5JM06"/>
<dbReference type="CDD" id="cd04301">
    <property type="entry name" value="NAT_SF"/>
    <property type="match status" value="1"/>
</dbReference>
<evidence type="ECO:0000256" key="1">
    <source>
        <dbReference type="SAM" id="MobiDB-lite"/>
    </source>
</evidence>
<protein>
    <recommendedName>
        <fullName evidence="2">N-acetyltransferase domain-containing protein</fullName>
    </recommendedName>
</protein>
<gene>
    <name evidence="3" type="ORF">AND_004362</name>
</gene>
<dbReference type="Gene3D" id="3.40.630.30">
    <property type="match status" value="1"/>
</dbReference>
<sequence>MLYERKHSRRAPTTRNHHRRRKQWKSPYRIDLEHDDHHYFILPIHNKNSWYRSCNKQINREWKRVRTEKLKTLELCQDMPTSMILSSGTSERVHVLALCSISRIPSCAKRCLLEVIATQEYLYYLNIEHIFVALRDQNVFRAKFRYTFTRARAYGDILERSDRRGVPKFVLSTTPDQWIVKQYESSEEDLYNQRQNCYYYYYYNEEEDDDTYQDYYSYVKKRVAYDGPPPPTSDEPYQVVAIHRYPELKEQCVRMINAEWPRSRMARFWGFETSTDTLPITLVLTQLIEGATVVLGHAKVSPVPADDNAAYVESVVVDYRYRGRGIGTHLMNEVEQYCKSVMNINHMYIATDGQEVFYAKLGYIFCKAINIFGTRSTRNTVSKKHWMRKVLSDWEPYVAAVDSGQTEDGTATTVNGTTPTSPQQQQQQHMLGMLEAAVVAKPQEKLCVNQLIWNIRNIVYNQTNVTFRKSKGEEIVCDLLIQMHAI</sequence>
<dbReference type="GO" id="GO:1905502">
    <property type="term" value="F:acetyl-CoA binding"/>
    <property type="evidence" value="ECO:0007669"/>
    <property type="project" value="TreeGrafter"/>
</dbReference>
<feature type="region of interest" description="Disordered" evidence="1">
    <location>
        <begin position="1"/>
        <end position="22"/>
    </location>
</feature>
<accession>W5JM06</accession>
<dbReference type="EnsemblMetazoa" id="ADAC004362-RA">
    <property type="protein sequence ID" value="ADAC004362-PA"/>
    <property type="gene ID" value="ADAC004362"/>
</dbReference>
<dbReference type="VEuPathDB" id="VectorBase:ADAR2_006211"/>
<dbReference type="FunFam" id="3.40.630.30:FF:000076">
    <property type="entry name" value="Blast:N-acetyltransferase 6"/>
    <property type="match status" value="1"/>
</dbReference>
<reference evidence="3 5" key="1">
    <citation type="journal article" date="2010" name="BMC Genomics">
        <title>Combination of measures distinguishes pre-miRNAs from other stem-loops in the genome of the newly sequenced Anopheles darlingi.</title>
        <authorList>
            <person name="Mendes N.D."/>
            <person name="Freitas A.T."/>
            <person name="Vasconcelos A.T."/>
            <person name="Sagot M.F."/>
        </authorList>
    </citation>
    <scope>NUCLEOTIDE SEQUENCE</scope>
</reference>
<evidence type="ECO:0000259" key="2">
    <source>
        <dbReference type="PROSITE" id="PS51186"/>
    </source>
</evidence>
<dbReference type="PANTHER" id="PTHR13538:SF4">
    <property type="entry name" value="N-ALPHA-ACETYLTRANSFERASE 80"/>
    <property type="match status" value="1"/>
</dbReference>